<name>U6GRY6_EIMAC</name>
<dbReference type="Proteomes" id="UP000018050">
    <property type="component" value="Unassembled WGS sequence"/>
</dbReference>
<keyword evidence="2" id="KW-1185">Reference proteome</keyword>
<organism evidence="1 2">
    <name type="scientific">Eimeria acervulina</name>
    <name type="common">Coccidian parasite</name>
    <dbReference type="NCBI Taxonomy" id="5801"/>
    <lineage>
        <taxon>Eukaryota</taxon>
        <taxon>Sar</taxon>
        <taxon>Alveolata</taxon>
        <taxon>Apicomplexa</taxon>
        <taxon>Conoidasida</taxon>
        <taxon>Coccidia</taxon>
        <taxon>Eucoccidiorida</taxon>
        <taxon>Eimeriorina</taxon>
        <taxon>Eimeriidae</taxon>
        <taxon>Eimeria</taxon>
    </lineage>
</organism>
<gene>
    <name evidence="1" type="ORF">EAH_00064230</name>
</gene>
<reference evidence="1" key="1">
    <citation type="submission" date="2013-10" db="EMBL/GenBank/DDBJ databases">
        <title>Genomic analysis of the causative agents of coccidiosis in chickens.</title>
        <authorList>
            <person name="Reid A.J."/>
            <person name="Blake D."/>
            <person name="Billington K."/>
            <person name="Browne H."/>
            <person name="Dunn M."/>
            <person name="Hung S."/>
            <person name="Kawahara F."/>
            <person name="Miranda-Saavedra D."/>
            <person name="Mourier T."/>
            <person name="Nagra H."/>
            <person name="Otto T.D."/>
            <person name="Rawlings N."/>
            <person name="Sanchez A."/>
            <person name="Sanders M."/>
            <person name="Subramaniam C."/>
            <person name="Tay Y."/>
            <person name="Dear P."/>
            <person name="Doerig C."/>
            <person name="Gruber A."/>
            <person name="Parkinson J."/>
            <person name="Shirley M."/>
            <person name="Wan K.L."/>
            <person name="Berriman M."/>
            <person name="Tomley F."/>
            <person name="Pain A."/>
        </authorList>
    </citation>
    <scope>NUCLEOTIDE SEQUENCE</scope>
    <source>
        <strain evidence="1">Houghton</strain>
    </source>
</reference>
<dbReference type="RefSeq" id="XP_013248454.1">
    <property type="nucleotide sequence ID" value="XM_013393000.1"/>
</dbReference>
<proteinExistence type="predicted"/>
<accession>U6GRY6</accession>
<protein>
    <submittedName>
        <fullName evidence="1">Uncharacterized protein</fullName>
    </submittedName>
</protein>
<feature type="non-terminal residue" evidence="1">
    <location>
        <position position="1"/>
    </location>
</feature>
<dbReference type="AlphaFoldDB" id="U6GRY6"/>
<sequence>YGLVSESKVFCLARSVAMEDDRESAGRLGSVQVLGVGCVLVRMMGIIRGARHIPSEECEDVSQKSTVSSPFAELALGVQWWGSWHFSLVCQRYDGQDDLNVFWMKYDLVRWPTERINLGKCGGVMCWVHDGAGESSLHGSKLHINCPDARKVDDGDIEVLGVYRRR</sequence>
<dbReference type="VEuPathDB" id="ToxoDB:EAH_00064230"/>
<reference evidence="1" key="2">
    <citation type="submission" date="2013-10" db="EMBL/GenBank/DDBJ databases">
        <authorList>
            <person name="Aslett M."/>
        </authorList>
    </citation>
    <scope>NUCLEOTIDE SEQUENCE</scope>
    <source>
        <strain evidence="1">Houghton</strain>
    </source>
</reference>
<dbReference type="EMBL" id="HG671956">
    <property type="protein sequence ID" value="CDI81998.1"/>
    <property type="molecule type" value="Genomic_DNA"/>
</dbReference>
<evidence type="ECO:0000313" key="1">
    <source>
        <dbReference type="EMBL" id="CDI81998.1"/>
    </source>
</evidence>
<dbReference type="GeneID" id="25274493"/>
<evidence type="ECO:0000313" key="2">
    <source>
        <dbReference type="Proteomes" id="UP000018050"/>
    </source>
</evidence>